<feature type="compositionally biased region" description="Basic and acidic residues" evidence="1">
    <location>
        <begin position="86"/>
        <end position="96"/>
    </location>
</feature>
<comment type="caution">
    <text evidence="2">The sequence shown here is derived from an EMBL/GenBank/DDBJ whole genome shotgun (WGS) entry which is preliminary data.</text>
</comment>
<evidence type="ECO:0000313" key="2">
    <source>
        <dbReference type="EMBL" id="GBG66120.1"/>
    </source>
</evidence>
<feature type="compositionally biased region" description="Basic and acidic residues" evidence="1">
    <location>
        <begin position="63"/>
        <end position="76"/>
    </location>
</feature>
<organism evidence="2 3">
    <name type="scientific">Chara braunii</name>
    <name type="common">Braun's stonewort</name>
    <dbReference type="NCBI Taxonomy" id="69332"/>
    <lineage>
        <taxon>Eukaryota</taxon>
        <taxon>Viridiplantae</taxon>
        <taxon>Streptophyta</taxon>
        <taxon>Charophyceae</taxon>
        <taxon>Charales</taxon>
        <taxon>Characeae</taxon>
        <taxon>Chara</taxon>
    </lineage>
</organism>
<feature type="region of interest" description="Disordered" evidence="1">
    <location>
        <begin position="17"/>
        <end position="44"/>
    </location>
</feature>
<feature type="region of interest" description="Disordered" evidence="1">
    <location>
        <begin position="260"/>
        <end position="287"/>
    </location>
</feature>
<accession>A0A388K7U4</accession>
<evidence type="ECO:0000256" key="1">
    <source>
        <dbReference type="SAM" id="MobiDB-lite"/>
    </source>
</evidence>
<keyword evidence="3" id="KW-1185">Reference proteome</keyword>
<dbReference type="Gramene" id="GBG66120">
    <property type="protein sequence ID" value="GBG66120"/>
    <property type="gene ID" value="CBR_g55464"/>
</dbReference>
<feature type="region of interest" description="Disordered" evidence="1">
    <location>
        <begin position="63"/>
        <end position="96"/>
    </location>
</feature>
<dbReference type="EMBL" id="BFEA01000069">
    <property type="protein sequence ID" value="GBG66120.1"/>
    <property type="molecule type" value="Genomic_DNA"/>
</dbReference>
<name>A0A388K7U4_CHABU</name>
<protein>
    <submittedName>
        <fullName evidence="2">Uncharacterized protein</fullName>
    </submittedName>
</protein>
<evidence type="ECO:0000313" key="3">
    <source>
        <dbReference type="Proteomes" id="UP000265515"/>
    </source>
</evidence>
<feature type="region of interest" description="Disordered" evidence="1">
    <location>
        <begin position="134"/>
        <end position="156"/>
    </location>
</feature>
<dbReference type="AlphaFoldDB" id="A0A388K7U4"/>
<reference evidence="2 3" key="1">
    <citation type="journal article" date="2018" name="Cell">
        <title>The Chara Genome: Secondary Complexity and Implications for Plant Terrestrialization.</title>
        <authorList>
            <person name="Nishiyama T."/>
            <person name="Sakayama H."/>
            <person name="Vries J.D."/>
            <person name="Buschmann H."/>
            <person name="Saint-Marcoux D."/>
            <person name="Ullrich K.K."/>
            <person name="Haas F.B."/>
            <person name="Vanderstraeten L."/>
            <person name="Becker D."/>
            <person name="Lang D."/>
            <person name="Vosolsobe S."/>
            <person name="Rombauts S."/>
            <person name="Wilhelmsson P.K.I."/>
            <person name="Janitza P."/>
            <person name="Kern R."/>
            <person name="Heyl A."/>
            <person name="Rumpler F."/>
            <person name="Villalobos L.I.A.C."/>
            <person name="Clay J.M."/>
            <person name="Skokan R."/>
            <person name="Toyoda A."/>
            <person name="Suzuki Y."/>
            <person name="Kagoshima H."/>
            <person name="Schijlen E."/>
            <person name="Tajeshwar N."/>
            <person name="Catarino B."/>
            <person name="Hetherington A.J."/>
            <person name="Saltykova A."/>
            <person name="Bonnot C."/>
            <person name="Breuninger H."/>
            <person name="Symeonidi A."/>
            <person name="Radhakrishnan G.V."/>
            <person name="Van Nieuwerburgh F."/>
            <person name="Deforce D."/>
            <person name="Chang C."/>
            <person name="Karol K.G."/>
            <person name="Hedrich R."/>
            <person name="Ulvskov P."/>
            <person name="Glockner G."/>
            <person name="Delwiche C.F."/>
            <person name="Petrasek J."/>
            <person name="Van de Peer Y."/>
            <person name="Friml J."/>
            <person name="Beilby M."/>
            <person name="Dolan L."/>
            <person name="Kohara Y."/>
            <person name="Sugano S."/>
            <person name="Fujiyama A."/>
            <person name="Delaux P.-M."/>
            <person name="Quint M."/>
            <person name="TheiBen G."/>
            <person name="Hagemann M."/>
            <person name="Harholt J."/>
            <person name="Dunand C."/>
            <person name="Zachgo S."/>
            <person name="Langdale J."/>
            <person name="Maumus F."/>
            <person name="Straeten D.V.D."/>
            <person name="Gould S.B."/>
            <person name="Rensing S.A."/>
        </authorList>
    </citation>
    <scope>NUCLEOTIDE SEQUENCE [LARGE SCALE GENOMIC DNA]</scope>
    <source>
        <strain evidence="2 3">S276</strain>
    </source>
</reference>
<proteinExistence type="predicted"/>
<sequence length="287" mass="33199">MMRAYFFEIAKEREKTKQRLAREEAQRKEEEARKEEERKRMQELEERKCAEDERDVRLLRLIRSEIHHESERESGRTYRASRKASNRNEKGETVEEEKERLRRMIALQEESDEDAELIALRRRAAGLDINEKRKRGKEVAVGDSPPMTSPTKRTGLGTTSKLRMEELRETGHVASTLSPVADPVGKIDLSIKHVTAGVGPGAWEKYEEEVHALYEALTIEELKEVWKNERITYGKRELAINHLVTRRVIKAYDPFNVPLPTTPLPSRSARTCKDKEGEGHEDEGALE</sequence>
<dbReference type="Proteomes" id="UP000265515">
    <property type="component" value="Unassembled WGS sequence"/>
</dbReference>
<gene>
    <name evidence="2" type="ORF">CBR_g55464</name>
</gene>